<feature type="domain" description="HTH lysR-type" evidence="5">
    <location>
        <begin position="1"/>
        <end position="59"/>
    </location>
</feature>
<dbReference type="SUPFAM" id="SSF53850">
    <property type="entry name" value="Periplasmic binding protein-like II"/>
    <property type="match status" value="1"/>
</dbReference>
<dbReference type="InterPro" id="IPR058163">
    <property type="entry name" value="LysR-type_TF_proteobact-type"/>
</dbReference>
<dbReference type="InterPro" id="IPR000847">
    <property type="entry name" value="LysR_HTH_N"/>
</dbReference>
<evidence type="ECO:0000313" key="7">
    <source>
        <dbReference type="Proteomes" id="UP001589683"/>
    </source>
</evidence>
<dbReference type="InterPro" id="IPR005119">
    <property type="entry name" value="LysR_subst-bd"/>
</dbReference>
<sequence>MKNWDDLRFFRALVGARSIRAAAADLQTTHATVSRRVRTLEEELGNTLFERGRDGFKLTEFGRKIQTFADAVADNTSAIDRLSFAQGGSLAGPLRLSLLEDLYTFALHDHIDEFMTQHPMIKLELITTAELSNLNRREADVVIRLTQSPPEYTYGRKVAESPLAVYASQSYLDNRPSLDRWIALDYAPTLAPYIPARPAFLSPSLSVVASVLRHGQGIGLLPCFIGEKDPDLRRLLEFDLIADLQIWVLTHQDLRHNPRVRALIEHLYSSFSQIRNVIEGTIPV</sequence>
<protein>
    <submittedName>
        <fullName evidence="6">LysR family transcriptional regulator</fullName>
    </submittedName>
</protein>
<evidence type="ECO:0000256" key="1">
    <source>
        <dbReference type="ARBA" id="ARBA00009437"/>
    </source>
</evidence>
<evidence type="ECO:0000259" key="5">
    <source>
        <dbReference type="PROSITE" id="PS50931"/>
    </source>
</evidence>
<dbReference type="PANTHER" id="PTHR30537">
    <property type="entry name" value="HTH-TYPE TRANSCRIPTIONAL REGULATOR"/>
    <property type="match status" value="1"/>
</dbReference>
<dbReference type="PROSITE" id="PS50931">
    <property type="entry name" value="HTH_LYSR"/>
    <property type="match status" value="1"/>
</dbReference>
<dbReference type="InterPro" id="IPR036388">
    <property type="entry name" value="WH-like_DNA-bd_sf"/>
</dbReference>
<dbReference type="SUPFAM" id="SSF46785">
    <property type="entry name" value="Winged helix' DNA-binding domain"/>
    <property type="match status" value="1"/>
</dbReference>
<keyword evidence="3" id="KW-0238">DNA-binding</keyword>
<dbReference type="Pfam" id="PF03466">
    <property type="entry name" value="LysR_substrate"/>
    <property type="match status" value="1"/>
</dbReference>
<keyword evidence="4" id="KW-0804">Transcription</keyword>
<evidence type="ECO:0000256" key="4">
    <source>
        <dbReference type="ARBA" id="ARBA00023163"/>
    </source>
</evidence>
<gene>
    <name evidence="6" type="ORF">ACFFUT_15745</name>
</gene>
<evidence type="ECO:0000313" key="6">
    <source>
        <dbReference type="EMBL" id="MFB9233244.1"/>
    </source>
</evidence>
<dbReference type="InterPro" id="IPR036390">
    <property type="entry name" value="WH_DNA-bd_sf"/>
</dbReference>
<organism evidence="6 7">
    <name type="scientific">Pseudohalocynthiibacter aestuariivivens</name>
    <dbReference type="NCBI Taxonomy" id="1591409"/>
    <lineage>
        <taxon>Bacteria</taxon>
        <taxon>Pseudomonadati</taxon>
        <taxon>Pseudomonadota</taxon>
        <taxon>Alphaproteobacteria</taxon>
        <taxon>Rhodobacterales</taxon>
        <taxon>Paracoccaceae</taxon>
        <taxon>Pseudohalocynthiibacter</taxon>
    </lineage>
</organism>
<dbReference type="Proteomes" id="UP001589683">
    <property type="component" value="Unassembled WGS sequence"/>
</dbReference>
<reference evidence="6 7" key="1">
    <citation type="submission" date="2024-09" db="EMBL/GenBank/DDBJ databases">
        <authorList>
            <person name="Sun Q."/>
            <person name="Mori K."/>
        </authorList>
    </citation>
    <scope>NUCLEOTIDE SEQUENCE [LARGE SCALE GENOMIC DNA]</scope>
    <source>
        <strain evidence="6 7">CECT 8726</strain>
    </source>
</reference>
<dbReference type="RefSeq" id="WP_213888174.1">
    <property type="nucleotide sequence ID" value="NZ_JAGFNU010000003.1"/>
</dbReference>
<name>A0ABV5JIN4_9RHOB</name>
<dbReference type="EMBL" id="JBHMEA010000049">
    <property type="protein sequence ID" value="MFB9233244.1"/>
    <property type="molecule type" value="Genomic_DNA"/>
</dbReference>
<dbReference type="Gene3D" id="3.40.190.290">
    <property type="match status" value="1"/>
</dbReference>
<evidence type="ECO:0000256" key="2">
    <source>
        <dbReference type="ARBA" id="ARBA00023015"/>
    </source>
</evidence>
<proteinExistence type="inferred from homology"/>
<accession>A0ABV5JIN4</accession>
<comment type="similarity">
    <text evidence="1">Belongs to the LysR transcriptional regulatory family.</text>
</comment>
<evidence type="ECO:0000256" key="3">
    <source>
        <dbReference type="ARBA" id="ARBA00023125"/>
    </source>
</evidence>
<dbReference type="Gene3D" id="1.10.10.10">
    <property type="entry name" value="Winged helix-like DNA-binding domain superfamily/Winged helix DNA-binding domain"/>
    <property type="match status" value="1"/>
</dbReference>
<keyword evidence="2" id="KW-0805">Transcription regulation</keyword>
<comment type="caution">
    <text evidence="6">The sequence shown here is derived from an EMBL/GenBank/DDBJ whole genome shotgun (WGS) entry which is preliminary data.</text>
</comment>
<dbReference type="Pfam" id="PF00126">
    <property type="entry name" value="HTH_1"/>
    <property type="match status" value="1"/>
</dbReference>
<dbReference type="PANTHER" id="PTHR30537:SF3">
    <property type="entry name" value="TRANSCRIPTIONAL REGULATORY PROTEIN"/>
    <property type="match status" value="1"/>
</dbReference>
<keyword evidence="7" id="KW-1185">Reference proteome</keyword>